<dbReference type="PANTHER" id="PTHR11573">
    <property type="entry name" value="RIBONUCLEOSIDE-DIPHOSPHATE REDUCTASE LARGE CHAIN"/>
    <property type="match status" value="1"/>
</dbReference>
<keyword evidence="7 10" id="KW-0215">Deoxyribonucleotide synthesis</keyword>
<evidence type="ECO:0000256" key="5">
    <source>
        <dbReference type="ARBA" id="ARBA00022840"/>
    </source>
</evidence>
<comment type="caution">
    <text evidence="13">The sequence shown here is derived from an EMBL/GenBank/DDBJ whole genome shotgun (WGS) entry which is preliminary data.</text>
</comment>
<evidence type="ECO:0000256" key="6">
    <source>
        <dbReference type="ARBA" id="ARBA00023002"/>
    </source>
</evidence>
<accession>A0A4Q4Z919</accession>
<comment type="catalytic activity">
    <reaction evidence="8 10">
        <text>a 2'-deoxyribonucleoside 5'-diphosphate + [thioredoxin]-disulfide + H2O = a ribonucleoside 5'-diphosphate + [thioredoxin]-dithiol</text>
        <dbReference type="Rhea" id="RHEA:23252"/>
        <dbReference type="Rhea" id="RHEA-COMP:10698"/>
        <dbReference type="Rhea" id="RHEA-COMP:10700"/>
        <dbReference type="ChEBI" id="CHEBI:15377"/>
        <dbReference type="ChEBI" id="CHEBI:29950"/>
        <dbReference type="ChEBI" id="CHEBI:50058"/>
        <dbReference type="ChEBI" id="CHEBI:57930"/>
        <dbReference type="ChEBI" id="CHEBI:73316"/>
        <dbReference type="EC" id="1.17.4.1"/>
    </reaction>
</comment>
<dbReference type="Gene3D" id="3.20.70.20">
    <property type="match status" value="1"/>
</dbReference>
<dbReference type="InterPro" id="IPR005144">
    <property type="entry name" value="ATP-cone_dom"/>
</dbReference>
<evidence type="ECO:0000256" key="10">
    <source>
        <dbReference type="RuleBase" id="RU003410"/>
    </source>
</evidence>
<dbReference type="GO" id="GO:0005971">
    <property type="term" value="C:ribonucleoside-diphosphate reductase complex"/>
    <property type="evidence" value="ECO:0007669"/>
    <property type="project" value="TreeGrafter"/>
</dbReference>
<dbReference type="PROSITE" id="PS00089">
    <property type="entry name" value="RIBORED_LARGE"/>
    <property type="match status" value="1"/>
</dbReference>
<comment type="similarity">
    <text evidence="1 10">Belongs to the ribonucleoside diphosphate reductase large chain family.</text>
</comment>
<evidence type="ECO:0000256" key="9">
    <source>
        <dbReference type="PROSITE-ProRule" id="PRU00492"/>
    </source>
</evidence>
<name>A0A4Q4Z919_9ACTN</name>
<dbReference type="OrthoDB" id="9762933at2"/>
<gene>
    <name evidence="13" type="ORF">EKO23_15900</name>
</gene>
<dbReference type="InterPro" id="IPR008926">
    <property type="entry name" value="RNR_R1-su_N"/>
</dbReference>
<dbReference type="InterPro" id="IPR013509">
    <property type="entry name" value="RNR_lsu_N"/>
</dbReference>
<keyword evidence="14" id="KW-1185">Reference proteome</keyword>
<comment type="function">
    <text evidence="10">Provides the precursors necessary for DNA synthesis. Catalyzes the biosynthesis of deoxyribonucleotides from the corresponding ribonucleotides.</text>
</comment>
<dbReference type="EMBL" id="SDKM01000024">
    <property type="protein sequence ID" value="RYP84322.1"/>
    <property type="molecule type" value="Genomic_DNA"/>
</dbReference>
<keyword evidence="4 9" id="KW-0547">Nucleotide-binding</keyword>
<dbReference type="Pfam" id="PF02867">
    <property type="entry name" value="Ribonuc_red_lgC"/>
    <property type="match status" value="1"/>
</dbReference>
<evidence type="ECO:0000259" key="12">
    <source>
        <dbReference type="PROSITE" id="PS51161"/>
    </source>
</evidence>
<keyword evidence="3" id="KW-0021">Allosteric enzyme</keyword>
<proteinExistence type="inferred from homology"/>
<dbReference type="Pfam" id="PF03477">
    <property type="entry name" value="ATP-cone"/>
    <property type="match status" value="1"/>
</dbReference>
<evidence type="ECO:0000256" key="4">
    <source>
        <dbReference type="ARBA" id="ARBA00022741"/>
    </source>
</evidence>
<dbReference type="InterPro" id="IPR000788">
    <property type="entry name" value="RNR_lg_C"/>
</dbReference>
<dbReference type="UniPathway" id="UPA00326"/>
<dbReference type="RefSeq" id="WP_134719038.1">
    <property type="nucleotide sequence ID" value="NZ_SDKM01000024.1"/>
</dbReference>
<dbReference type="Proteomes" id="UP000295198">
    <property type="component" value="Unassembled WGS sequence"/>
</dbReference>
<reference evidence="13 14" key="1">
    <citation type="submission" date="2019-01" db="EMBL/GenBank/DDBJ databases">
        <title>Nocardioides guangzhouensis sp. nov., an actinobacterium isolated from soil.</title>
        <authorList>
            <person name="Fu Y."/>
            <person name="Cai Y."/>
            <person name="Lin Z."/>
            <person name="Chen P."/>
        </authorList>
    </citation>
    <scope>NUCLEOTIDE SEQUENCE [LARGE SCALE GENOMIC DNA]</scope>
    <source>
        <strain evidence="13 14">130</strain>
    </source>
</reference>
<dbReference type="GO" id="GO:0005524">
    <property type="term" value="F:ATP binding"/>
    <property type="evidence" value="ECO:0007669"/>
    <property type="project" value="UniProtKB-UniRule"/>
</dbReference>
<feature type="domain" description="ATP-cone" evidence="12">
    <location>
        <begin position="19"/>
        <end position="111"/>
    </location>
</feature>
<evidence type="ECO:0000256" key="2">
    <source>
        <dbReference type="ARBA" id="ARBA00012274"/>
    </source>
</evidence>
<dbReference type="SUPFAM" id="SSF48168">
    <property type="entry name" value="R1 subunit of ribonucleotide reductase, N-terminal domain"/>
    <property type="match status" value="1"/>
</dbReference>
<keyword evidence="6 10" id="KW-0560">Oxidoreductase</keyword>
<dbReference type="PROSITE" id="PS51161">
    <property type="entry name" value="ATP_CONE"/>
    <property type="match status" value="1"/>
</dbReference>
<dbReference type="CDD" id="cd01679">
    <property type="entry name" value="RNR_I"/>
    <property type="match status" value="1"/>
</dbReference>
<dbReference type="Pfam" id="PF00317">
    <property type="entry name" value="Ribonuc_red_lgN"/>
    <property type="match status" value="1"/>
</dbReference>
<evidence type="ECO:0000256" key="8">
    <source>
        <dbReference type="ARBA" id="ARBA00047754"/>
    </source>
</evidence>
<dbReference type="NCBIfam" id="TIGR02506">
    <property type="entry name" value="NrdE_NrdA"/>
    <property type="match status" value="1"/>
</dbReference>
<dbReference type="InterPro" id="IPR039718">
    <property type="entry name" value="Rrm1"/>
</dbReference>
<dbReference type="GO" id="GO:0009263">
    <property type="term" value="P:deoxyribonucleotide biosynthetic process"/>
    <property type="evidence" value="ECO:0007669"/>
    <property type="project" value="UniProtKB-KW"/>
</dbReference>
<evidence type="ECO:0000313" key="14">
    <source>
        <dbReference type="Proteomes" id="UP000295198"/>
    </source>
</evidence>
<dbReference type="SUPFAM" id="SSF51998">
    <property type="entry name" value="PFL-like glycyl radical enzymes"/>
    <property type="match status" value="1"/>
</dbReference>
<feature type="compositionally biased region" description="Pro residues" evidence="11">
    <location>
        <begin position="1"/>
        <end position="14"/>
    </location>
</feature>
<dbReference type="GO" id="GO:0004748">
    <property type="term" value="F:ribonucleoside-diphosphate reductase activity, thioredoxin disulfide as acceptor"/>
    <property type="evidence" value="ECO:0007669"/>
    <property type="project" value="UniProtKB-EC"/>
</dbReference>
<keyword evidence="5 9" id="KW-0067">ATP-binding</keyword>
<evidence type="ECO:0000256" key="3">
    <source>
        <dbReference type="ARBA" id="ARBA00022533"/>
    </source>
</evidence>
<feature type="region of interest" description="Disordered" evidence="11">
    <location>
        <begin position="1"/>
        <end position="28"/>
    </location>
</feature>
<evidence type="ECO:0000256" key="1">
    <source>
        <dbReference type="ARBA" id="ARBA00010406"/>
    </source>
</evidence>
<dbReference type="EC" id="1.17.4.1" evidence="2 10"/>
<evidence type="ECO:0000313" key="13">
    <source>
        <dbReference type="EMBL" id="RYP84322.1"/>
    </source>
</evidence>
<protein>
    <recommendedName>
        <fullName evidence="2 10">Ribonucleoside-diphosphate reductase</fullName>
        <ecNumber evidence="2 10">1.17.4.1</ecNumber>
    </recommendedName>
</protein>
<evidence type="ECO:0000256" key="11">
    <source>
        <dbReference type="SAM" id="MobiDB-lite"/>
    </source>
</evidence>
<dbReference type="InterPro" id="IPR013346">
    <property type="entry name" value="NrdE_NrdA_C"/>
</dbReference>
<evidence type="ECO:0000256" key="7">
    <source>
        <dbReference type="ARBA" id="ARBA00023116"/>
    </source>
</evidence>
<dbReference type="PRINTS" id="PR01183">
    <property type="entry name" value="RIBORDTASEM1"/>
</dbReference>
<sequence>MTVTPTAPPDPATPARPTMQVRKRNGDTEPVDVNKIVRAVERVATDLDAVDPLRVATRTISGLYDGATTAELDRLSIRTAAEMIGEEPAYSRLAARLLAAYVDKEVRNQGVASFSQAIALGHAEGLIGDETAAFVKDNARKLDFAVDPDGDRRFEYFGLRTVYDRYLLRHPTTRLVVETPQYFLLRVACGLARTPGEAIGFYGLMSSLAYLPSSPTLFNSGTRHTQMSSCYLVDSPRDDLDSIYDRYRQVARLSKFAGGIGIGFSRVRSRGALIRGTNGQSNGIVPFLRTLDSSVAAVNQGGRRKGAACVYLEPWHPDVEEFLELRDNTGEDARRTHNLNLANWVPDEFMRRVEADGTWSLVDPDQAPELPDLWGEAFDEAYRRAEADGRYVRQVKARDLYGKMMRTLAQTGNGWMTFKDAANRTCNQTSDRPGGPVVHLSNLCTEIIEVSSNDETAVCNLGSVNLAQHLTTDDQPVVEEGAQRLSRTHLTIDWEKLRATVRTAVPFLDRVIDVNYYPSEQAAASNPRWRPVGLGLMGLQDVFFALGLPFDSPEARELSTRISEEIYLTALEVSCALAERHGPHPSYDETRAARGFLQPDLWGIEPTQTERWAALRARVAEHGLRNALLVAIAPTATIASIAGCYECIEPQVSNLFKRETLSGEFLQVNNALVRELKARGLWTQEVREEIKRAEGSVQGVAALPEEVRTLFRTAWELPQRALVDMAAARSPYVDQSQSLNLFIAGPSIGKLSSMYLHAWKSGLKTTYYLRSRPATRIQQATVSVVPVVEEARRGRLDTTTPSTTDEQAALACSLENPESCEACQ</sequence>
<dbReference type="AlphaFoldDB" id="A0A4Q4Z919"/>
<dbReference type="PANTHER" id="PTHR11573:SF6">
    <property type="entry name" value="RIBONUCLEOSIDE-DIPHOSPHATE REDUCTASE LARGE SUBUNIT"/>
    <property type="match status" value="1"/>
</dbReference>
<organism evidence="13 14">
    <name type="scientific">Nocardioides guangzhouensis</name>
    <dbReference type="NCBI Taxonomy" id="2497878"/>
    <lineage>
        <taxon>Bacteria</taxon>
        <taxon>Bacillati</taxon>
        <taxon>Actinomycetota</taxon>
        <taxon>Actinomycetes</taxon>
        <taxon>Propionibacteriales</taxon>
        <taxon>Nocardioidaceae</taxon>
        <taxon>Nocardioides</taxon>
    </lineage>
</organism>